<dbReference type="Pfam" id="PF00171">
    <property type="entry name" value="Aldedh"/>
    <property type="match status" value="1"/>
</dbReference>
<dbReference type="GO" id="GO:0003842">
    <property type="term" value="F:L-glutamate gamma-semialdehyde dehydrogenase activity"/>
    <property type="evidence" value="ECO:0007669"/>
    <property type="project" value="UniProtKB-EC"/>
</dbReference>
<feature type="active site" evidence="6">
    <location>
        <position position="762"/>
    </location>
</feature>
<dbReference type="GO" id="GO:0010133">
    <property type="term" value="P:L-proline catabolic process to L-glutamate"/>
    <property type="evidence" value="ECO:0007669"/>
    <property type="project" value="InterPro"/>
</dbReference>
<dbReference type="EC" id="1.2.1.88" evidence="2"/>
<dbReference type="InterPro" id="IPR016163">
    <property type="entry name" value="Ald_DH_C"/>
</dbReference>
<dbReference type="Gene3D" id="3.20.20.220">
    <property type="match status" value="1"/>
</dbReference>
<dbReference type="Gene3D" id="3.40.309.10">
    <property type="entry name" value="Aldehyde Dehydrogenase, Chain A, domain 2"/>
    <property type="match status" value="1"/>
</dbReference>
<sequence length="1164" mass="127638">MSESVAPPKVGGETGDCRHLADLAVARAQKWVRESEKYPEDRAAKLLSQVLEDQAGLDFTVAFVDGVIRPEDIKVAAEELNRLSSSSVSFLPWYLRLPFKVGGAMAPLLPKMVIPITRTVFAKLVGDLVLDVSDVKLGPAIERLKQGGMRLNMNLLGEAILGDEEANKRLTDTMALLERPDVEYVSLKVSAVTGPHNPWAYDHVVDRAVKALLPLYRRANSYEPKKFINLDMEEYKDLHMTIDVFKKILETPGLEKLEAGIVLQAYLPDALPAMQNLQEWAAKRVANGGGRIKVRVVKGANLSMETVDSRERGWKLTTQKSKQDTDSNYMKVLDYALTKERTRNIKIGVAGMNLFTVGFAYELAHERGVLESGGVEFEMLTGMASPQSKAVAEDTGHLLFYVPVVNPEEYDVAIAYLVRRLEENSLDQNFMSDIFDLDDANVLHKEEQRFRRALARVYDVEVGPVRQQNRLTETAEDIKSFVQKDGEWTFENTPDSDPSLPENIEWSRQIVKAIPDCQIGIKEVEEATVSDANVLDQMLAGAAAAAEVWAARPAKERSEIIHRVGVLMSQNRAKLMEIAAAECGKALDGGDIEVSEAVDFCHYYAQQCLELEQQAGAKFQPARVTVSTPPWNFPIAIPTGSTVSALAAGSAVIFKPAKESCRTGALLAQIMWEAGVPREVLQFVQLGNRELGKNLMADERVDRVILTGSIDTAKMFRSWDNNMGLLAETSGKNAIIVTPSADLDLAVKDIINSAFSHCGQKCSASSLAILVGSVGYSERVHRQLLDGVRSLVVDYPSNPSSQTGSLCAPAKGKLLRGLTTLGPGEHWALKPKQLDESGKLWTPGIRAGVQPGSEYHLTEYFGPILGIIRCDTLEEAIEIQNATDYGLTAGLHSLDADEINLWLDRVQSGNVYVNRGITGAIVRRQPFGGWKNSAIGAGTKAGGPSYLFGLGEWEADGIPENEGVELRNRALVEAAKVARSLDSNKEFVMASLRSSQQALDSEFGIGHDPSDLRVERNVLRYRPLPVLIRLSEGEDASQVLMLAAAGRAVGSQISVSMPQEPDSALLQYLRVQHIDYEVESDQSFRDRLPAWAAAAGLDGRIRLIGGDVKAVNEAVNGNVNVAVWSHPVTACGRVEMIPFVREQAVAFTNHRFGNHTPLSEQVKI</sequence>
<keyword evidence="3 8" id="KW-0560">Oxidoreductase</keyword>
<dbReference type="InterPro" id="IPR025703">
    <property type="entry name" value="Bifunct_PutA"/>
</dbReference>
<comment type="pathway">
    <text evidence="1">Amino-acid degradation; L-proline degradation into L-glutamate; L-glutamate from L-proline: step 2/2.</text>
</comment>
<gene>
    <name evidence="11" type="ORF">L0M99_05245</name>
</gene>
<evidence type="ECO:0000256" key="6">
    <source>
        <dbReference type="PIRSR" id="PIRSR000197-1"/>
    </source>
</evidence>
<evidence type="ECO:0000256" key="3">
    <source>
        <dbReference type="ARBA" id="ARBA00023002"/>
    </source>
</evidence>
<evidence type="ECO:0000259" key="9">
    <source>
        <dbReference type="Pfam" id="PF00171"/>
    </source>
</evidence>
<dbReference type="PANTHER" id="PTHR42862">
    <property type="entry name" value="DELTA-1-PYRROLINE-5-CARBOXYLATE DEHYDROGENASE 1, ISOFORM A-RELATED"/>
    <property type="match status" value="1"/>
</dbReference>
<evidence type="ECO:0000259" key="10">
    <source>
        <dbReference type="Pfam" id="PF01619"/>
    </source>
</evidence>
<organism evidence="11 12">
    <name type="scientific">Varibaculum cambriense</name>
    <dbReference type="NCBI Taxonomy" id="184870"/>
    <lineage>
        <taxon>Bacteria</taxon>
        <taxon>Bacillati</taxon>
        <taxon>Actinomycetota</taxon>
        <taxon>Actinomycetes</taxon>
        <taxon>Actinomycetales</taxon>
        <taxon>Actinomycetaceae</taxon>
        <taxon>Varibaculum</taxon>
    </lineage>
</organism>
<dbReference type="AlphaFoldDB" id="A0AAJ1BBJ2"/>
<reference evidence="11" key="1">
    <citation type="submission" date="2022-01" db="EMBL/GenBank/DDBJ databases">
        <title>Collection of gut derived symbiotic bacterial strains cultured from healthy donors.</title>
        <authorList>
            <person name="Lin H."/>
            <person name="Kohout C."/>
            <person name="Waligurski E."/>
            <person name="Pamer E.G."/>
        </authorList>
    </citation>
    <scope>NUCLEOTIDE SEQUENCE</scope>
    <source>
        <strain evidence="11">DFI.7.46</strain>
    </source>
</reference>
<dbReference type="RefSeq" id="WP_238127997.1">
    <property type="nucleotide sequence ID" value="NZ_JAGZVZ010000006.1"/>
</dbReference>
<dbReference type="SUPFAM" id="SSF51730">
    <property type="entry name" value="FAD-linked oxidoreductase"/>
    <property type="match status" value="1"/>
</dbReference>
<dbReference type="InterPro" id="IPR050485">
    <property type="entry name" value="Proline_metab_enzyme"/>
</dbReference>
<dbReference type="Pfam" id="PF01619">
    <property type="entry name" value="Pro_dh"/>
    <property type="match status" value="1"/>
</dbReference>
<dbReference type="InterPro" id="IPR002872">
    <property type="entry name" value="Proline_DH_dom"/>
</dbReference>
<feature type="domain" description="Proline dehydrogenase" evidence="10">
    <location>
        <begin position="140"/>
        <end position="432"/>
    </location>
</feature>
<dbReference type="PROSITE" id="PS00070">
    <property type="entry name" value="ALDEHYDE_DEHYDR_CYS"/>
    <property type="match status" value="1"/>
</dbReference>
<dbReference type="InterPro" id="IPR016160">
    <property type="entry name" value="Ald_DH_CS_CYS"/>
</dbReference>
<dbReference type="PIRSF" id="PIRSF000197">
    <property type="entry name" value="Bifunct_PutA"/>
    <property type="match status" value="1"/>
</dbReference>
<dbReference type="PROSITE" id="PS00687">
    <property type="entry name" value="ALDEHYDE_DEHYDR_GLU"/>
    <property type="match status" value="1"/>
</dbReference>
<dbReference type="GO" id="GO:0009898">
    <property type="term" value="C:cytoplasmic side of plasma membrane"/>
    <property type="evidence" value="ECO:0007669"/>
    <property type="project" value="TreeGrafter"/>
</dbReference>
<dbReference type="PANTHER" id="PTHR42862:SF1">
    <property type="entry name" value="DELTA-1-PYRROLINE-5-CARBOXYLATE DEHYDROGENASE 2, ISOFORM A-RELATED"/>
    <property type="match status" value="1"/>
</dbReference>
<evidence type="ECO:0000313" key="12">
    <source>
        <dbReference type="Proteomes" id="UP001200537"/>
    </source>
</evidence>
<dbReference type="GO" id="GO:0004657">
    <property type="term" value="F:proline dehydrogenase activity"/>
    <property type="evidence" value="ECO:0007669"/>
    <property type="project" value="InterPro"/>
</dbReference>
<evidence type="ECO:0000256" key="5">
    <source>
        <dbReference type="ARBA" id="ARBA00048142"/>
    </source>
</evidence>
<evidence type="ECO:0000256" key="8">
    <source>
        <dbReference type="RuleBase" id="RU003345"/>
    </source>
</evidence>
<feature type="domain" description="Aldehyde dehydrogenase" evidence="9">
    <location>
        <begin position="524"/>
        <end position="940"/>
    </location>
</feature>
<accession>A0AAJ1BBJ2</accession>
<feature type="active site" evidence="6 7">
    <location>
        <position position="728"/>
    </location>
</feature>
<proteinExistence type="inferred from homology"/>
<evidence type="ECO:0000256" key="1">
    <source>
        <dbReference type="ARBA" id="ARBA00004786"/>
    </source>
</evidence>
<dbReference type="InterPro" id="IPR029041">
    <property type="entry name" value="FAD-linked_oxidoreductase-like"/>
</dbReference>
<evidence type="ECO:0000256" key="4">
    <source>
        <dbReference type="ARBA" id="ARBA00023027"/>
    </source>
</evidence>
<comment type="catalytic activity">
    <reaction evidence="5">
        <text>L-glutamate 5-semialdehyde + NAD(+) + H2O = L-glutamate + NADH + 2 H(+)</text>
        <dbReference type="Rhea" id="RHEA:30235"/>
        <dbReference type="ChEBI" id="CHEBI:15377"/>
        <dbReference type="ChEBI" id="CHEBI:15378"/>
        <dbReference type="ChEBI" id="CHEBI:29985"/>
        <dbReference type="ChEBI" id="CHEBI:57540"/>
        <dbReference type="ChEBI" id="CHEBI:57945"/>
        <dbReference type="ChEBI" id="CHEBI:58066"/>
        <dbReference type="EC" id="1.2.1.88"/>
    </reaction>
</comment>
<keyword evidence="4" id="KW-0520">NAD</keyword>
<dbReference type="Proteomes" id="UP001200537">
    <property type="component" value="Unassembled WGS sequence"/>
</dbReference>
<evidence type="ECO:0000313" key="11">
    <source>
        <dbReference type="EMBL" id="MCG4617895.1"/>
    </source>
</evidence>
<dbReference type="InterPro" id="IPR015590">
    <property type="entry name" value="Aldehyde_DH_dom"/>
</dbReference>
<dbReference type="Gene3D" id="3.40.605.10">
    <property type="entry name" value="Aldehyde Dehydrogenase, Chain A, domain 1"/>
    <property type="match status" value="1"/>
</dbReference>
<dbReference type="EMBL" id="JAKNHJ010000008">
    <property type="protein sequence ID" value="MCG4617895.1"/>
    <property type="molecule type" value="Genomic_DNA"/>
</dbReference>
<dbReference type="InterPro" id="IPR016162">
    <property type="entry name" value="Ald_DH_N"/>
</dbReference>
<evidence type="ECO:0000256" key="7">
    <source>
        <dbReference type="PROSITE-ProRule" id="PRU10007"/>
    </source>
</evidence>
<comment type="caution">
    <text evidence="11">The sequence shown here is derived from an EMBL/GenBank/DDBJ whole genome shotgun (WGS) entry which is preliminary data.</text>
</comment>
<evidence type="ECO:0000256" key="2">
    <source>
        <dbReference type="ARBA" id="ARBA00012884"/>
    </source>
</evidence>
<dbReference type="GO" id="GO:0003700">
    <property type="term" value="F:DNA-binding transcription factor activity"/>
    <property type="evidence" value="ECO:0007669"/>
    <property type="project" value="InterPro"/>
</dbReference>
<comment type="similarity">
    <text evidence="8">Belongs to the aldehyde dehydrogenase family.</text>
</comment>
<dbReference type="SUPFAM" id="SSF53720">
    <property type="entry name" value="ALDH-like"/>
    <property type="match status" value="1"/>
</dbReference>
<dbReference type="InterPro" id="IPR029510">
    <property type="entry name" value="Ald_DH_CS_GLU"/>
</dbReference>
<dbReference type="InterPro" id="IPR016161">
    <property type="entry name" value="Ald_DH/histidinol_DH"/>
</dbReference>
<name>A0AAJ1BBJ2_9ACTO</name>
<protein>
    <recommendedName>
        <fullName evidence="2">L-glutamate gamma-semialdehyde dehydrogenase</fullName>
        <ecNumber evidence="2">1.2.1.88</ecNumber>
    </recommendedName>
</protein>